<dbReference type="PANTHER" id="PTHR33337:SF40">
    <property type="entry name" value="CENP-V_GFA DOMAIN-CONTAINING PROTEIN-RELATED"/>
    <property type="match status" value="1"/>
</dbReference>
<gene>
    <name evidence="6" type="ORF">NCTC13316_00012</name>
</gene>
<evidence type="ECO:0000259" key="5">
    <source>
        <dbReference type="PROSITE" id="PS51891"/>
    </source>
</evidence>
<keyword evidence="2" id="KW-0479">Metal-binding</keyword>
<keyword evidence="3" id="KW-0862">Zinc</keyword>
<evidence type="ECO:0000313" key="6">
    <source>
        <dbReference type="EMBL" id="STX49950.1"/>
    </source>
</evidence>
<dbReference type="EMBL" id="UGOD01000001">
    <property type="protein sequence ID" value="STX49950.1"/>
    <property type="molecule type" value="Genomic_DNA"/>
</dbReference>
<dbReference type="Proteomes" id="UP000254794">
    <property type="component" value="Unassembled WGS sequence"/>
</dbReference>
<evidence type="ECO:0000256" key="1">
    <source>
        <dbReference type="ARBA" id="ARBA00005495"/>
    </source>
</evidence>
<dbReference type="AlphaFoldDB" id="A0A378JI64"/>
<evidence type="ECO:0000313" key="7">
    <source>
        <dbReference type="Proteomes" id="UP000254794"/>
    </source>
</evidence>
<dbReference type="InterPro" id="IPR011057">
    <property type="entry name" value="Mss4-like_sf"/>
</dbReference>
<dbReference type="RefSeq" id="WP_115329431.1">
    <property type="nucleotide sequence ID" value="NZ_CAAAHP010000003.1"/>
</dbReference>
<sequence length="140" mass="15803">MNLNSKAKKQIGACLCGQVNYEIEGNFDLFLFCHCTYCQKDTGTIHGANLISYSAKLHWLSGEENTKIYNLEGTRHTKCFCQTCGSALPYMYEGKMLVLPAGSIEFEPPISPTAHIFYQSRAKWEDSLAEVQKFDQFPNS</sequence>
<protein>
    <submittedName>
        <fullName evidence="6">Uncharacterized conserved protein</fullName>
    </submittedName>
</protein>
<dbReference type="OrthoDB" id="4188830at2"/>
<keyword evidence="7" id="KW-1185">Reference proteome</keyword>
<dbReference type="SUPFAM" id="SSF51316">
    <property type="entry name" value="Mss4-like"/>
    <property type="match status" value="1"/>
</dbReference>
<dbReference type="Gene3D" id="3.90.1590.10">
    <property type="entry name" value="glutathione-dependent formaldehyde- activating enzyme (gfa)"/>
    <property type="match status" value="1"/>
</dbReference>
<reference evidence="6 7" key="1">
    <citation type="submission" date="2018-06" db="EMBL/GenBank/DDBJ databases">
        <authorList>
            <consortium name="Pathogen Informatics"/>
            <person name="Doyle S."/>
        </authorList>
    </citation>
    <scope>NUCLEOTIDE SEQUENCE [LARGE SCALE GENOMIC DNA]</scope>
    <source>
        <strain evidence="6 7">NCTC13316</strain>
    </source>
</reference>
<dbReference type="GO" id="GO:0016846">
    <property type="term" value="F:carbon-sulfur lyase activity"/>
    <property type="evidence" value="ECO:0007669"/>
    <property type="project" value="InterPro"/>
</dbReference>
<name>A0A378JI64_9GAMM</name>
<dbReference type="GO" id="GO:0046872">
    <property type="term" value="F:metal ion binding"/>
    <property type="evidence" value="ECO:0007669"/>
    <property type="project" value="UniProtKB-KW"/>
</dbReference>
<evidence type="ECO:0000256" key="4">
    <source>
        <dbReference type="ARBA" id="ARBA00023239"/>
    </source>
</evidence>
<accession>A0A378JI64</accession>
<comment type="similarity">
    <text evidence="1">Belongs to the Gfa family.</text>
</comment>
<evidence type="ECO:0000256" key="3">
    <source>
        <dbReference type="ARBA" id="ARBA00022833"/>
    </source>
</evidence>
<dbReference type="Pfam" id="PF04828">
    <property type="entry name" value="GFA"/>
    <property type="match status" value="1"/>
</dbReference>
<evidence type="ECO:0000256" key="2">
    <source>
        <dbReference type="ARBA" id="ARBA00022723"/>
    </source>
</evidence>
<proteinExistence type="inferred from homology"/>
<keyword evidence="4" id="KW-0456">Lyase</keyword>
<feature type="domain" description="CENP-V/GFA" evidence="5">
    <location>
        <begin position="10"/>
        <end position="125"/>
    </location>
</feature>
<dbReference type="PANTHER" id="PTHR33337">
    <property type="entry name" value="GFA DOMAIN-CONTAINING PROTEIN"/>
    <property type="match status" value="1"/>
</dbReference>
<dbReference type="InterPro" id="IPR006913">
    <property type="entry name" value="CENP-V/GFA"/>
</dbReference>
<organism evidence="6 7">
    <name type="scientific">Legionella busanensis</name>
    <dbReference type="NCBI Taxonomy" id="190655"/>
    <lineage>
        <taxon>Bacteria</taxon>
        <taxon>Pseudomonadati</taxon>
        <taxon>Pseudomonadota</taxon>
        <taxon>Gammaproteobacteria</taxon>
        <taxon>Legionellales</taxon>
        <taxon>Legionellaceae</taxon>
        <taxon>Legionella</taxon>
    </lineage>
</organism>
<dbReference type="PROSITE" id="PS51891">
    <property type="entry name" value="CENP_V_GFA"/>
    <property type="match status" value="1"/>
</dbReference>